<dbReference type="Proteomes" id="UP001651050">
    <property type="component" value="Unassembled WGS sequence"/>
</dbReference>
<reference evidence="2 3" key="1">
    <citation type="submission" date="2022-02" db="EMBL/GenBank/DDBJ databases">
        <title>The car tank lid bacteriome: a reservoir of bacteria with potential in bioremediation of fuel.</title>
        <authorList>
            <person name="Vidal-Verdu A."/>
            <person name="Gomez-Martinez D."/>
            <person name="Latorre-Perez A."/>
            <person name="Pereto J."/>
            <person name="Porcar M."/>
        </authorList>
    </citation>
    <scope>NUCLEOTIDE SEQUENCE [LARGE SCALE GENOMIC DNA]</scope>
    <source>
        <strain evidence="2 3">4D.3</strain>
    </source>
</reference>
<dbReference type="SUPFAM" id="SSF56112">
    <property type="entry name" value="Protein kinase-like (PK-like)"/>
    <property type="match status" value="1"/>
</dbReference>
<feature type="domain" description="Aminoglycoside phosphotransferase" evidence="1">
    <location>
        <begin position="102"/>
        <end position="147"/>
    </location>
</feature>
<dbReference type="RefSeq" id="WP_416343117.1">
    <property type="nucleotide sequence ID" value="NZ_JALQCY010000002.1"/>
</dbReference>
<dbReference type="InterPro" id="IPR002575">
    <property type="entry name" value="Aminoglycoside_PTrfase"/>
</dbReference>
<sequence length="223" mass="22786">MELLAAGRDADVFALDDDRVLRRYRNGRPAGDDAALLTAVVDAGFPAPAVLGVDGAGIVLERLAGPTLGEALFAGGYDVTEAGTLLASLHDRLHAVPWEGGTLLHLDLHPFNVILSTRGPVVIDWTDARPGPAGLDVAATALIFALAALEPGAATVGEASVDAVAPLARDLLAAFVAATGPEYRDHLDGAVALRRANPAMTRAEIGRLDEAAELAAAAGVPPA</sequence>
<comment type="caution">
    <text evidence="2">The sequence shown here is derived from an EMBL/GenBank/DDBJ whole genome shotgun (WGS) entry which is preliminary data.</text>
</comment>
<protein>
    <submittedName>
        <fullName evidence="2">Phosphotransferase</fullName>
    </submittedName>
</protein>
<evidence type="ECO:0000313" key="2">
    <source>
        <dbReference type="EMBL" id="MCK9793262.1"/>
    </source>
</evidence>
<evidence type="ECO:0000259" key="1">
    <source>
        <dbReference type="Pfam" id="PF01636"/>
    </source>
</evidence>
<gene>
    <name evidence="2" type="ORF">M1843_05825</name>
</gene>
<name>A0ABT0J186_9MICO</name>
<evidence type="ECO:0000313" key="3">
    <source>
        <dbReference type="Proteomes" id="UP001651050"/>
    </source>
</evidence>
<dbReference type="EMBL" id="JALQCY010000002">
    <property type="protein sequence ID" value="MCK9793262.1"/>
    <property type="molecule type" value="Genomic_DNA"/>
</dbReference>
<dbReference type="InterPro" id="IPR011009">
    <property type="entry name" value="Kinase-like_dom_sf"/>
</dbReference>
<dbReference type="Pfam" id="PF01636">
    <property type="entry name" value="APH"/>
    <property type="match status" value="1"/>
</dbReference>
<organism evidence="2 3">
    <name type="scientific">Isoptericola peretonis</name>
    <dbReference type="NCBI Taxonomy" id="2918523"/>
    <lineage>
        <taxon>Bacteria</taxon>
        <taxon>Bacillati</taxon>
        <taxon>Actinomycetota</taxon>
        <taxon>Actinomycetes</taxon>
        <taxon>Micrococcales</taxon>
        <taxon>Promicromonosporaceae</taxon>
        <taxon>Isoptericola</taxon>
    </lineage>
</organism>
<accession>A0ABT0J186</accession>
<dbReference type="Gene3D" id="3.90.1200.10">
    <property type="match status" value="1"/>
</dbReference>
<keyword evidence="3" id="KW-1185">Reference proteome</keyword>
<proteinExistence type="predicted"/>